<feature type="compositionally biased region" description="Polar residues" evidence="2">
    <location>
        <begin position="24"/>
        <end position="36"/>
    </location>
</feature>
<dbReference type="InterPro" id="IPR029026">
    <property type="entry name" value="tRNA_m1G_MTases_N"/>
</dbReference>
<dbReference type="Pfam" id="PF02598">
    <property type="entry name" value="Methyltrn_RNA_3"/>
    <property type="match status" value="1"/>
</dbReference>
<dbReference type="InterPro" id="IPR003750">
    <property type="entry name" value="Put_MeTrfase-C9orf114-like"/>
</dbReference>
<dbReference type="InterPro" id="IPR029028">
    <property type="entry name" value="Alpha/beta_knot_MTases"/>
</dbReference>
<feature type="compositionally biased region" description="Low complexity" evidence="2">
    <location>
        <begin position="201"/>
        <end position="219"/>
    </location>
</feature>
<protein>
    <submittedName>
        <fullName evidence="3">Methyltransferase C9orf114</fullName>
    </submittedName>
</protein>
<keyword evidence="3" id="KW-0489">Methyltransferase</keyword>
<dbReference type="Gene3D" id="3.40.1280.10">
    <property type="match status" value="2"/>
</dbReference>
<dbReference type="CDD" id="cd18086">
    <property type="entry name" value="HsC9orf114-like"/>
    <property type="match status" value="1"/>
</dbReference>
<comment type="similarity">
    <text evidence="1">Belongs to the class IV-like SAM-binding methyltransferase superfamily.</text>
</comment>
<feature type="region of interest" description="Disordered" evidence="2">
    <location>
        <begin position="199"/>
        <end position="227"/>
    </location>
</feature>
<dbReference type="AlphaFoldDB" id="A0AA40D5Z0"/>
<proteinExistence type="inferred from homology"/>
<evidence type="ECO:0000313" key="4">
    <source>
        <dbReference type="Proteomes" id="UP001175001"/>
    </source>
</evidence>
<dbReference type="Gene3D" id="3.10.450.240">
    <property type="match status" value="1"/>
</dbReference>
<dbReference type="Proteomes" id="UP001175001">
    <property type="component" value="Unassembled WGS sequence"/>
</dbReference>
<sequence length="739" mass="81521">MAPHLQSKKRKRPNTLLDLADRQANASSNGSDTSKPTAVYTPTKGRSHTLSIALPGSIIANAQSHDLKTSMAGAIARAAAVFCVDEIVVFDDKQSQVLNKGRGSPVNGSSGFGDDCSKSFGKGGYGTMRGVAYTGYSDPDYFLYHLLSYLETPPNLRKALFPLHPNLRTAGTLPSIDMPHHLRADEWCQYREGVVVDPNASDDGSSWTGSYSGSSYSGSPPAPSKPSQIISLKKQKRFKKGSPPLAAFRHSNSPPVTLDLGAGAGNGAGPYTVVDAGLPQPIQLDLEEPIPPHTRVTLKLASAENPGYYYGLDAQPVDPAQPREEAGYYWGYQTRQASSLSAVFTECPFDGGYDVSVGTSERGMPVSQILARGGVPKEDDGGGGGGNLPDEFKHLILVFGGVSGLEVAAMADENLVAKGVTGKNVGSIFDAWVNLVPNQGSRTIRCEEAVWLGLMGFSEYVRRNGERQAEMSAGMKRMVQDMQKRRAMPSVTTIQMQNMDEVPTDMGFMPDTFIRPTGANVPSLIREPKIRLKMEYHWAKTRVYDIVSRLVYKFTTVKPRPAIGRRGIRQLALRLHKDMYTAFAYGDVQHLSTMCTDGIFNTFRARINARKPNERLYWARLSQSWPHIVSDRVTRIPVPGVDSKTSPCCIRQIVFRIKSKQSLIRGWVHKERGGRQRLLDSHGQELPVDQDGEVTIDRMRQDVRTVDEYFVLQKRMWMGKEESWSVWGLVDESNLDNLE</sequence>
<evidence type="ECO:0000256" key="1">
    <source>
        <dbReference type="ARBA" id="ARBA00009841"/>
    </source>
</evidence>
<comment type="caution">
    <text evidence="3">The sequence shown here is derived from an EMBL/GenBank/DDBJ whole genome shotgun (WGS) entry which is preliminary data.</text>
</comment>
<dbReference type="GO" id="GO:0032259">
    <property type="term" value="P:methylation"/>
    <property type="evidence" value="ECO:0007669"/>
    <property type="project" value="UniProtKB-KW"/>
</dbReference>
<reference evidence="3" key="1">
    <citation type="submission" date="2023-06" db="EMBL/GenBank/DDBJ databases">
        <title>Multi-omics analyses reveal the molecular pathogenesis toolkit of Lasiodiplodia hormozganensis, a cross-kingdom pathogen.</title>
        <authorList>
            <person name="Felix C."/>
            <person name="Meneses R."/>
            <person name="Goncalves M.F.M."/>
            <person name="Tilleman L."/>
            <person name="Duarte A.S."/>
            <person name="Jorrin-Novo J.V."/>
            <person name="Van De Peer Y."/>
            <person name="Deforce D."/>
            <person name="Van Nieuwerburgh F."/>
            <person name="Esteves A.C."/>
            <person name="Alves A."/>
        </authorList>
    </citation>
    <scope>NUCLEOTIDE SEQUENCE</scope>
    <source>
        <strain evidence="3">CBS 339.90</strain>
    </source>
</reference>
<evidence type="ECO:0000313" key="3">
    <source>
        <dbReference type="EMBL" id="KAK0661489.1"/>
    </source>
</evidence>
<gene>
    <name evidence="3" type="ORF">DIS24_g2551</name>
</gene>
<dbReference type="PANTHER" id="PTHR12150:SF13">
    <property type="entry name" value="METHYLTRANSFERASE C9ORF114-RELATED"/>
    <property type="match status" value="1"/>
</dbReference>
<dbReference type="GO" id="GO:0008168">
    <property type="term" value="F:methyltransferase activity"/>
    <property type="evidence" value="ECO:0007669"/>
    <property type="project" value="UniProtKB-KW"/>
</dbReference>
<keyword evidence="3" id="KW-0808">Transferase</keyword>
<dbReference type="PANTHER" id="PTHR12150">
    <property type="entry name" value="CLASS IV SAM-BINDING METHYLTRANSFERASE-RELATED"/>
    <property type="match status" value="1"/>
</dbReference>
<organism evidence="3 4">
    <name type="scientific">Lasiodiplodia hormozganensis</name>
    <dbReference type="NCBI Taxonomy" id="869390"/>
    <lineage>
        <taxon>Eukaryota</taxon>
        <taxon>Fungi</taxon>
        <taxon>Dikarya</taxon>
        <taxon>Ascomycota</taxon>
        <taxon>Pezizomycotina</taxon>
        <taxon>Dothideomycetes</taxon>
        <taxon>Dothideomycetes incertae sedis</taxon>
        <taxon>Botryosphaeriales</taxon>
        <taxon>Botryosphaeriaceae</taxon>
        <taxon>Lasiodiplodia</taxon>
    </lineage>
</organism>
<dbReference type="EMBL" id="JAUJDW010000008">
    <property type="protein sequence ID" value="KAK0661489.1"/>
    <property type="molecule type" value="Genomic_DNA"/>
</dbReference>
<feature type="region of interest" description="Disordered" evidence="2">
    <location>
        <begin position="241"/>
        <end position="263"/>
    </location>
</feature>
<keyword evidence="4" id="KW-1185">Reference proteome</keyword>
<feature type="region of interest" description="Disordered" evidence="2">
    <location>
        <begin position="23"/>
        <end position="43"/>
    </location>
</feature>
<evidence type="ECO:0000256" key="2">
    <source>
        <dbReference type="SAM" id="MobiDB-lite"/>
    </source>
</evidence>
<name>A0AA40D5Z0_9PEZI</name>
<dbReference type="SUPFAM" id="SSF75217">
    <property type="entry name" value="alpha/beta knot"/>
    <property type="match status" value="2"/>
</dbReference>
<accession>A0AA40D5Z0</accession>